<evidence type="ECO:0000313" key="2">
    <source>
        <dbReference type="EMBL" id="MDU9790777.1"/>
    </source>
</evidence>
<dbReference type="EMBL" id="JAVKQK010000084">
    <property type="protein sequence ID" value="MDU9790777.1"/>
    <property type="molecule type" value="Genomic_DNA"/>
</dbReference>
<dbReference type="RefSeq" id="WP_316470604.1">
    <property type="nucleotide sequence ID" value="NZ_JAVKQK010000084.1"/>
</dbReference>
<dbReference type="PANTHER" id="PTHR44051">
    <property type="entry name" value="GLUTATHIONE S-TRANSFERASE-RELATED"/>
    <property type="match status" value="1"/>
</dbReference>
<dbReference type="CDD" id="cd03057">
    <property type="entry name" value="GST_N_Beta"/>
    <property type="match status" value="1"/>
</dbReference>
<evidence type="ECO:0000313" key="3">
    <source>
        <dbReference type="Proteomes" id="UP001262343"/>
    </source>
</evidence>
<dbReference type="Gene3D" id="1.20.1050.10">
    <property type="match status" value="1"/>
</dbReference>
<dbReference type="Pfam" id="PF13409">
    <property type="entry name" value="GST_N_2"/>
    <property type="match status" value="1"/>
</dbReference>
<name>A0AAW8XEZ3_HELPX</name>
<protein>
    <submittedName>
        <fullName evidence="2">Glutathione S-transferase N-terminal domain-containing protein</fullName>
    </submittedName>
</protein>
<dbReference type="Proteomes" id="UP001262343">
    <property type="component" value="Unassembled WGS sequence"/>
</dbReference>
<gene>
    <name evidence="2" type="ORF">RGC53_08295</name>
</gene>
<dbReference type="Gene3D" id="3.40.30.10">
    <property type="entry name" value="Glutaredoxin"/>
    <property type="match status" value="1"/>
</dbReference>
<accession>A0AAW8XEZ3</accession>
<dbReference type="PANTHER" id="PTHR44051:SF21">
    <property type="entry name" value="GLUTATHIONE S-TRANSFERASE FAMILY PROTEIN"/>
    <property type="match status" value="1"/>
</dbReference>
<comment type="caution">
    <text evidence="2">The sequence shown here is derived from an EMBL/GenBank/DDBJ whole genome shotgun (WGS) entry which is preliminary data.</text>
</comment>
<sequence length="86" mass="9534">AASLALHWMLIELGAPFELKMLDFDKQEQKARAFLKINPSGHVPALIVDGKAHAEVAALLMLLAERDPERRFDVPAGAPERADYLQ</sequence>
<proteinExistence type="predicted"/>
<dbReference type="AlphaFoldDB" id="A0AAW8XEZ3"/>
<feature type="non-terminal residue" evidence="2">
    <location>
        <position position="1"/>
    </location>
</feature>
<dbReference type="PROSITE" id="PS50404">
    <property type="entry name" value="GST_NTER"/>
    <property type="match status" value="1"/>
</dbReference>
<reference evidence="2" key="1">
    <citation type="submission" date="2023-08" db="EMBL/GenBank/DDBJ databases">
        <title>First insite into the whole-genome sequence variations in clarithromycin resistant Helicobacter pylori clinical isolates in Russia.</title>
        <authorList>
            <person name="Starkova D.A."/>
            <person name="Svarval A.V."/>
            <person name="Polev D.E."/>
            <person name="Saitova A.T."/>
            <person name="Gladyshev N.S."/>
            <person name="Egorova S.A."/>
        </authorList>
    </citation>
    <scope>NUCLEOTIDE SEQUENCE</scope>
    <source>
        <strain evidence="2">HP96</strain>
    </source>
</reference>
<dbReference type="InterPro" id="IPR004045">
    <property type="entry name" value="Glutathione_S-Trfase_N"/>
</dbReference>
<feature type="non-terminal residue" evidence="2">
    <location>
        <position position="86"/>
    </location>
</feature>
<feature type="domain" description="GST N-terminal" evidence="1">
    <location>
        <begin position="1"/>
        <end position="71"/>
    </location>
</feature>
<evidence type="ECO:0000259" key="1">
    <source>
        <dbReference type="PROSITE" id="PS50404"/>
    </source>
</evidence>
<organism evidence="2 3">
    <name type="scientific">Helicobacter pylori</name>
    <name type="common">Campylobacter pylori</name>
    <dbReference type="NCBI Taxonomy" id="210"/>
    <lineage>
        <taxon>Bacteria</taxon>
        <taxon>Pseudomonadati</taxon>
        <taxon>Campylobacterota</taxon>
        <taxon>Epsilonproteobacteria</taxon>
        <taxon>Campylobacterales</taxon>
        <taxon>Helicobacteraceae</taxon>
        <taxon>Helicobacter</taxon>
    </lineage>
</organism>
<dbReference type="InterPro" id="IPR036249">
    <property type="entry name" value="Thioredoxin-like_sf"/>
</dbReference>
<dbReference type="SUPFAM" id="SSF52833">
    <property type="entry name" value="Thioredoxin-like"/>
    <property type="match status" value="1"/>
</dbReference>